<proteinExistence type="predicted"/>
<reference evidence="1" key="2">
    <citation type="submission" date="2023-06" db="EMBL/GenBank/DDBJ databases">
        <authorList>
            <consortium name="Lawrence Berkeley National Laboratory"/>
            <person name="Haridas S."/>
            <person name="Hensen N."/>
            <person name="Bonometti L."/>
            <person name="Westerberg I."/>
            <person name="Brannstrom I.O."/>
            <person name="Guillou S."/>
            <person name="Cros-Aarteil S."/>
            <person name="Calhoun S."/>
            <person name="Kuo A."/>
            <person name="Mondo S."/>
            <person name="Pangilinan J."/>
            <person name="Riley R."/>
            <person name="Labutti K."/>
            <person name="Andreopoulos B."/>
            <person name="Lipzen A."/>
            <person name="Chen C."/>
            <person name="Yanf M."/>
            <person name="Daum C."/>
            <person name="Ng V."/>
            <person name="Clum A."/>
            <person name="Steindorff A."/>
            <person name="Ohm R."/>
            <person name="Martin F."/>
            <person name="Silar P."/>
            <person name="Natvig D."/>
            <person name="Lalanne C."/>
            <person name="Gautier V."/>
            <person name="Ament-Velasquez S.L."/>
            <person name="Kruys A."/>
            <person name="Hutchinson M.I."/>
            <person name="Powell A.J."/>
            <person name="Barry K."/>
            <person name="Miller A.N."/>
            <person name="Grigoriev I.V."/>
            <person name="Debuchy R."/>
            <person name="Gladieux P."/>
            <person name="Thoren M.H."/>
            <person name="Johannesson H."/>
        </authorList>
    </citation>
    <scope>NUCLEOTIDE SEQUENCE</scope>
    <source>
        <strain evidence="1">CBS 958.72</strain>
    </source>
</reference>
<accession>A0AAE0NAS5</accession>
<comment type="caution">
    <text evidence="1">The sequence shown here is derived from an EMBL/GenBank/DDBJ whole genome shotgun (WGS) entry which is preliminary data.</text>
</comment>
<dbReference type="Proteomes" id="UP001287356">
    <property type="component" value="Unassembled WGS sequence"/>
</dbReference>
<name>A0AAE0NAS5_9PEZI</name>
<dbReference type="AlphaFoldDB" id="A0AAE0NAS5"/>
<sequence>MAPNLALHKRVLIQSIINNSRHSRLFRPRGSSHSIEPAPLWNDHRPDKWRWPPQDHRSSYADRFIRSTLNPYMRLEDMADFLRNEFDIDLTRFSISRALKKAK</sequence>
<organism evidence="1 2">
    <name type="scientific">Lasiosphaeria ovina</name>
    <dbReference type="NCBI Taxonomy" id="92902"/>
    <lineage>
        <taxon>Eukaryota</taxon>
        <taxon>Fungi</taxon>
        <taxon>Dikarya</taxon>
        <taxon>Ascomycota</taxon>
        <taxon>Pezizomycotina</taxon>
        <taxon>Sordariomycetes</taxon>
        <taxon>Sordariomycetidae</taxon>
        <taxon>Sordariales</taxon>
        <taxon>Lasiosphaeriaceae</taxon>
        <taxon>Lasiosphaeria</taxon>
    </lineage>
</organism>
<evidence type="ECO:0000313" key="1">
    <source>
        <dbReference type="EMBL" id="KAK3375734.1"/>
    </source>
</evidence>
<protein>
    <submittedName>
        <fullName evidence="1">Uncharacterized protein</fullName>
    </submittedName>
</protein>
<keyword evidence="2" id="KW-1185">Reference proteome</keyword>
<reference evidence="1" key="1">
    <citation type="journal article" date="2023" name="Mol. Phylogenet. Evol.">
        <title>Genome-scale phylogeny and comparative genomics of the fungal order Sordariales.</title>
        <authorList>
            <person name="Hensen N."/>
            <person name="Bonometti L."/>
            <person name="Westerberg I."/>
            <person name="Brannstrom I.O."/>
            <person name="Guillou S."/>
            <person name="Cros-Aarteil S."/>
            <person name="Calhoun S."/>
            <person name="Haridas S."/>
            <person name="Kuo A."/>
            <person name="Mondo S."/>
            <person name="Pangilinan J."/>
            <person name="Riley R."/>
            <person name="LaButti K."/>
            <person name="Andreopoulos B."/>
            <person name="Lipzen A."/>
            <person name="Chen C."/>
            <person name="Yan M."/>
            <person name="Daum C."/>
            <person name="Ng V."/>
            <person name="Clum A."/>
            <person name="Steindorff A."/>
            <person name="Ohm R.A."/>
            <person name="Martin F."/>
            <person name="Silar P."/>
            <person name="Natvig D.O."/>
            <person name="Lalanne C."/>
            <person name="Gautier V."/>
            <person name="Ament-Velasquez S.L."/>
            <person name="Kruys A."/>
            <person name="Hutchinson M.I."/>
            <person name="Powell A.J."/>
            <person name="Barry K."/>
            <person name="Miller A.N."/>
            <person name="Grigoriev I.V."/>
            <person name="Debuchy R."/>
            <person name="Gladieux P."/>
            <person name="Hiltunen Thoren M."/>
            <person name="Johannesson H."/>
        </authorList>
    </citation>
    <scope>NUCLEOTIDE SEQUENCE</scope>
    <source>
        <strain evidence="1">CBS 958.72</strain>
    </source>
</reference>
<dbReference type="EMBL" id="JAULSN010000003">
    <property type="protein sequence ID" value="KAK3375734.1"/>
    <property type="molecule type" value="Genomic_DNA"/>
</dbReference>
<gene>
    <name evidence="1" type="ORF">B0T24DRAFT_664874</name>
</gene>
<evidence type="ECO:0000313" key="2">
    <source>
        <dbReference type="Proteomes" id="UP001287356"/>
    </source>
</evidence>